<dbReference type="Pfam" id="PF21997">
    <property type="entry name" value="DUF6928"/>
    <property type="match status" value="1"/>
</dbReference>
<sequence length="225" mass="25044">MGFKCTMLSYSPTIPRENITTKPEGGVEAASEQITKYFEGEWRFDRTGDLDEAFNPTDESLWVGTWGDTVVFTGEETLGYLVDEPADNTWFLFTHSMMDACSYRTPPNHRGRVVDLDDSATAEDKVAALEGDLLPFEEPFARGDHNYDDDPEYGYHPLELAESAVLWMFGTEGEGAAEDDVSATMTPIDPGEIILHRFVPAGTPERSESEGDKEKGFFSRLFGGK</sequence>
<accession>A0A4Q9V3I1</accession>
<keyword evidence="3" id="KW-1185">Reference proteome</keyword>
<comment type="caution">
    <text evidence="2">The sequence shown here is derived from an EMBL/GenBank/DDBJ whole genome shotgun (WGS) entry which is preliminary data.</text>
</comment>
<dbReference type="OrthoDB" id="4772769at2"/>
<protein>
    <submittedName>
        <fullName evidence="2">Uncharacterized protein</fullName>
    </submittedName>
</protein>
<dbReference type="Proteomes" id="UP000293036">
    <property type="component" value="Unassembled WGS sequence"/>
</dbReference>
<dbReference type="EMBL" id="SJDT01000001">
    <property type="protein sequence ID" value="TBW23682.1"/>
    <property type="molecule type" value="Genomic_DNA"/>
</dbReference>
<feature type="region of interest" description="Disordered" evidence="1">
    <location>
        <begin position="202"/>
        <end position="225"/>
    </location>
</feature>
<name>A0A4Q9V3I1_9ACTO</name>
<reference evidence="2 3" key="1">
    <citation type="submission" date="2019-02" db="EMBL/GenBank/DDBJ databases">
        <title>Arcanobacterium bovis sp. nov., isolated from the milk of a cow with mastitis.</title>
        <authorList>
            <person name="Sammra O."/>
            <person name="Foster G."/>
            <person name="Hassan A."/>
            <person name="Alssahen M."/>
            <person name="Laemmler C."/>
            <person name="Borowiak M."/>
            <person name="Malorny B."/>
            <person name="Abdulmawjood A."/>
        </authorList>
    </citation>
    <scope>NUCLEOTIDE SEQUENCE [LARGE SCALE GENOMIC DNA]</scope>
    <source>
        <strain evidence="2 3">C605018/01/1</strain>
    </source>
</reference>
<proteinExistence type="predicted"/>
<dbReference type="RefSeq" id="WP_131279102.1">
    <property type="nucleotide sequence ID" value="NZ_JBHSLR010000009.1"/>
</dbReference>
<feature type="compositionally biased region" description="Basic and acidic residues" evidence="1">
    <location>
        <begin position="205"/>
        <end position="217"/>
    </location>
</feature>
<evidence type="ECO:0000313" key="3">
    <source>
        <dbReference type="Proteomes" id="UP000293036"/>
    </source>
</evidence>
<organism evidence="2 3">
    <name type="scientific">Arcanobacterium bovis</name>
    <dbReference type="NCBI Taxonomy" id="2529275"/>
    <lineage>
        <taxon>Bacteria</taxon>
        <taxon>Bacillati</taxon>
        <taxon>Actinomycetota</taxon>
        <taxon>Actinomycetes</taxon>
        <taxon>Actinomycetales</taxon>
        <taxon>Actinomycetaceae</taxon>
        <taxon>Arcanobacterium</taxon>
    </lineage>
</organism>
<dbReference type="AlphaFoldDB" id="A0A4Q9V3I1"/>
<dbReference type="InterPro" id="IPR053847">
    <property type="entry name" value="DUF6928"/>
</dbReference>
<evidence type="ECO:0000256" key="1">
    <source>
        <dbReference type="SAM" id="MobiDB-lite"/>
    </source>
</evidence>
<gene>
    <name evidence="2" type="ORF">EZJ44_00630</name>
</gene>
<evidence type="ECO:0000313" key="2">
    <source>
        <dbReference type="EMBL" id="TBW23682.1"/>
    </source>
</evidence>